<organism evidence="12 13">
    <name type="scientific">Shewanella halifaxensis (strain HAW-EB4)</name>
    <dbReference type="NCBI Taxonomy" id="458817"/>
    <lineage>
        <taxon>Bacteria</taxon>
        <taxon>Pseudomonadati</taxon>
        <taxon>Pseudomonadota</taxon>
        <taxon>Gammaproteobacteria</taxon>
        <taxon>Alteromonadales</taxon>
        <taxon>Shewanellaceae</taxon>
        <taxon>Shewanella</taxon>
    </lineage>
</organism>
<evidence type="ECO:0000256" key="1">
    <source>
        <dbReference type="ARBA" id="ARBA00004651"/>
    </source>
</evidence>
<name>B0TU48_SHEHH</name>
<dbReference type="InterPro" id="IPR017270">
    <property type="entry name" value="MotA/TolQ/ExbB-rel"/>
</dbReference>
<evidence type="ECO:0000256" key="9">
    <source>
        <dbReference type="SAM" id="Phobius"/>
    </source>
</evidence>
<proteinExistence type="inferred from homology"/>
<dbReference type="PANTHER" id="PTHR30625:SF11">
    <property type="entry name" value="MOTA_TOLQ_EXBB PROTON CHANNEL DOMAIN-CONTAINING PROTEIN"/>
    <property type="match status" value="1"/>
</dbReference>
<keyword evidence="5 9" id="KW-0472">Membrane</keyword>
<keyword evidence="3 9" id="KW-0812">Transmembrane</keyword>
<feature type="signal peptide" evidence="10">
    <location>
        <begin position="1"/>
        <end position="18"/>
    </location>
</feature>
<evidence type="ECO:0000259" key="11">
    <source>
        <dbReference type="Pfam" id="PF01618"/>
    </source>
</evidence>
<dbReference type="HOGENOM" id="CLU_047225_0_0_6"/>
<dbReference type="EMBL" id="CP000931">
    <property type="protein sequence ID" value="ABZ78159.1"/>
    <property type="molecule type" value="Genomic_DNA"/>
</dbReference>
<feature type="transmembrane region" description="Helical" evidence="9">
    <location>
        <begin position="384"/>
        <end position="408"/>
    </location>
</feature>
<dbReference type="KEGG" id="shl:Shal_3618"/>
<dbReference type="Pfam" id="PF01618">
    <property type="entry name" value="MotA_ExbB"/>
    <property type="match status" value="1"/>
</dbReference>
<feature type="coiled-coil region" evidence="7">
    <location>
        <begin position="57"/>
        <end position="105"/>
    </location>
</feature>
<evidence type="ECO:0000256" key="7">
    <source>
        <dbReference type="SAM" id="Coils"/>
    </source>
</evidence>
<sequence>MRAVILVLLLCVSTLGFAQKSATQETASVKGSAEYQALERRVDQRASEVERQNLLWSSNLKQEIDEVKTNQQQLTKRLKTKRGQLEQLNQQLIDLNQQKQSLSQDYQLAVDDMKLVQGAYQKALSSLSQQWQQSPTQFAAPQRLENLTLAKASLGFPSLTQLNELVGYAVDDMQMTAKVLTAKAPISLGDGSVTEQELQVFGGLMAVTNNEQPSFIAFTEKLPIAISPVDSQISEQLKSWLDKQAQLLPLDLSQGRMLPSLAEKQSLTEWVENGGEVLWPILILAALGLVVALWRAVMLFYWRPLAQLSDKDGTQVDLQAIKLQLSNMTRVPAASVLANAITSSSTHSSTNSSTNSNNRDGGVEAMDQRLKQLMLKQMAQFERGLGFIALLAAMAPMLGLLGTVSGMIETFQSLTEFGNSDPKLLSEGISKALITTQAGLLVALPLLLLHYPLKRRAQALSLNMEQQSALLLALNLERGGEYVTR</sequence>
<dbReference type="RefSeq" id="WP_012278679.1">
    <property type="nucleotide sequence ID" value="NC_010334.1"/>
</dbReference>
<keyword evidence="10" id="KW-0732">Signal</keyword>
<feature type="compositionally biased region" description="Low complexity" evidence="8">
    <location>
        <begin position="342"/>
        <end position="358"/>
    </location>
</feature>
<evidence type="ECO:0000256" key="3">
    <source>
        <dbReference type="ARBA" id="ARBA00022692"/>
    </source>
</evidence>
<dbReference type="GO" id="GO:0005886">
    <property type="term" value="C:plasma membrane"/>
    <property type="evidence" value="ECO:0007669"/>
    <property type="project" value="UniProtKB-SubCell"/>
</dbReference>
<comment type="subcellular location">
    <subcellularLocation>
        <location evidence="1">Cell membrane</location>
        <topology evidence="1">Multi-pass membrane protein</topology>
    </subcellularLocation>
    <subcellularLocation>
        <location evidence="6">Membrane</location>
        <topology evidence="6">Multi-pass membrane protein</topology>
    </subcellularLocation>
</comment>
<dbReference type="STRING" id="458817.Shal_3618"/>
<evidence type="ECO:0000256" key="10">
    <source>
        <dbReference type="SAM" id="SignalP"/>
    </source>
</evidence>
<dbReference type="OrthoDB" id="4045at2"/>
<keyword evidence="2" id="KW-1003">Cell membrane</keyword>
<evidence type="ECO:0000313" key="12">
    <source>
        <dbReference type="EMBL" id="ABZ78159.1"/>
    </source>
</evidence>
<comment type="similarity">
    <text evidence="6">Belongs to the exbB/tolQ family.</text>
</comment>
<dbReference type="GO" id="GO:0017038">
    <property type="term" value="P:protein import"/>
    <property type="evidence" value="ECO:0007669"/>
    <property type="project" value="TreeGrafter"/>
</dbReference>
<feature type="transmembrane region" description="Helical" evidence="9">
    <location>
        <begin position="428"/>
        <end position="449"/>
    </location>
</feature>
<evidence type="ECO:0000256" key="2">
    <source>
        <dbReference type="ARBA" id="ARBA00022475"/>
    </source>
</evidence>
<reference evidence="12" key="1">
    <citation type="submission" date="2008-01" db="EMBL/GenBank/DDBJ databases">
        <title>Complete sequence of Shewanella halifaxensis HAW-EB4.</title>
        <authorList>
            <consortium name="US DOE Joint Genome Institute"/>
            <person name="Copeland A."/>
            <person name="Lucas S."/>
            <person name="Lapidus A."/>
            <person name="Glavina del Rio T."/>
            <person name="Dalin E."/>
            <person name="Tice H."/>
            <person name="Bruce D."/>
            <person name="Goodwin L."/>
            <person name="Pitluck S."/>
            <person name="Sims D."/>
            <person name="Brettin T."/>
            <person name="Detter J.C."/>
            <person name="Han C."/>
            <person name="Kuske C.R."/>
            <person name="Schmutz J."/>
            <person name="Larimer F."/>
            <person name="Land M."/>
            <person name="Hauser L."/>
            <person name="Kyrpides N."/>
            <person name="Kim E."/>
            <person name="Zhao J.-S."/>
            <person name="Richardson P."/>
        </authorList>
    </citation>
    <scope>NUCLEOTIDE SEQUENCE [LARGE SCALE GENOMIC DNA]</scope>
    <source>
        <strain evidence="12">HAW-EB4</strain>
    </source>
</reference>
<feature type="domain" description="MotA/TolQ/ExbB proton channel" evidence="11">
    <location>
        <begin position="360"/>
        <end position="465"/>
    </location>
</feature>
<keyword evidence="6" id="KW-0653">Protein transport</keyword>
<evidence type="ECO:0000256" key="4">
    <source>
        <dbReference type="ARBA" id="ARBA00022989"/>
    </source>
</evidence>
<dbReference type="AlphaFoldDB" id="B0TU48"/>
<protein>
    <submittedName>
        <fullName evidence="12">MotA/TolQ/ExbB proton channel</fullName>
    </submittedName>
</protein>
<evidence type="ECO:0000256" key="8">
    <source>
        <dbReference type="SAM" id="MobiDB-lite"/>
    </source>
</evidence>
<dbReference type="PIRSF" id="PIRSF037714">
    <property type="entry name" value="TolR"/>
    <property type="match status" value="1"/>
</dbReference>
<feature type="region of interest" description="Disordered" evidence="8">
    <location>
        <begin position="342"/>
        <end position="362"/>
    </location>
</feature>
<evidence type="ECO:0000313" key="13">
    <source>
        <dbReference type="Proteomes" id="UP000001317"/>
    </source>
</evidence>
<dbReference type="eggNOG" id="COG0811">
    <property type="taxonomic scope" value="Bacteria"/>
</dbReference>
<keyword evidence="13" id="KW-1185">Reference proteome</keyword>
<gene>
    <name evidence="12" type="ordered locus">Shal_3618</name>
</gene>
<keyword evidence="4 9" id="KW-1133">Transmembrane helix</keyword>
<dbReference type="InterPro" id="IPR050790">
    <property type="entry name" value="ExbB/TolQ_transport"/>
</dbReference>
<feature type="chain" id="PRO_5002754066" evidence="10">
    <location>
        <begin position="19"/>
        <end position="485"/>
    </location>
</feature>
<accession>B0TU48</accession>
<keyword evidence="7" id="KW-0175">Coiled coil</keyword>
<feature type="transmembrane region" description="Helical" evidence="9">
    <location>
        <begin position="277"/>
        <end position="302"/>
    </location>
</feature>
<dbReference type="InterPro" id="IPR002898">
    <property type="entry name" value="MotA_ExbB_proton_chnl"/>
</dbReference>
<evidence type="ECO:0000256" key="5">
    <source>
        <dbReference type="ARBA" id="ARBA00023136"/>
    </source>
</evidence>
<dbReference type="Proteomes" id="UP000001317">
    <property type="component" value="Chromosome"/>
</dbReference>
<evidence type="ECO:0000256" key="6">
    <source>
        <dbReference type="RuleBase" id="RU004057"/>
    </source>
</evidence>
<keyword evidence="6" id="KW-0813">Transport</keyword>
<dbReference type="PANTHER" id="PTHR30625">
    <property type="entry name" value="PROTEIN TOLQ"/>
    <property type="match status" value="1"/>
</dbReference>